<dbReference type="GO" id="GO:0003723">
    <property type="term" value="F:RNA binding"/>
    <property type="evidence" value="ECO:0007669"/>
    <property type="project" value="InterPro"/>
</dbReference>
<dbReference type="NCBIfam" id="TIGR00186">
    <property type="entry name" value="rRNA_methyl_3"/>
    <property type="match status" value="1"/>
</dbReference>
<feature type="domain" description="RNA 2-O ribose methyltransferase substrate binding" evidence="4">
    <location>
        <begin position="14"/>
        <end position="90"/>
    </location>
</feature>
<dbReference type="SMART" id="SM00967">
    <property type="entry name" value="SpoU_sub_bind"/>
    <property type="match status" value="1"/>
</dbReference>
<evidence type="ECO:0000313" key="5">
    <source>
        <dbReference type="EMBL" id="BBO79315.1"/>
    </source>
</evidence>
<sequence length="256" mass="27391">MAAKRKVPQPSREVLFGFHPVIEALNAGRRKIHSVIVDRDTLSERQAEAIQLAQKQGIAWNRQTPEQIRSACGSDQHQGIAALASLLPNDSVKAVVADAASNAKSPLLVLLDGIVDPNNLGAIVRTAHCAGADALVVPKDRAAGPTTVVSKVSAGALEHTRLCRVTNLTGTIQWLKKKSFWVAGLDMKGKQSLFEADLKGPLALVIGGEGRGLRRLVREYCDFLVSIPLCGRVDSLNASAAAAVVLYEALRQRRLG</sequence>
<keyword evidence="2 5" id="KW-0489">Methyltransferase</keyword>
<keyword evidence="3 5" id="KW-0808">Transferase</keyword>
<gene>
    <name evidence="5" type="primary">rlmB</name>
    <name evidence="5" type="ORF">DSCW_67320</name>
</gene>
<dbReference type="Gene3D" id="3.30.1330.30">
    <property type="match status" value="1"/>
</dbReference>
<dbReference type="PANTHER" id="PTHR46429">
    <property type="entry name" value="23S RRNA (GUANOSINE-2'-O-)-METHYLTRANSFERASE RLMB"/>
    <property type="match status" value="1"/>
</dbReference>
<dbReference type="Pfam" id="PF08032">
    <property type="entry name" value="SpoU_sub_bind"/>
    <property type="match status" value="1"/>
</dbReference>
<dbReference type="GO" id="GO:0008173">
    <property type="term" value="F:RNA methyltransferase activity"/>
    <property type="evidence" value="ECO:0007669"/>
    <property type="project" value="InterPro"/>
</dbReference>
<dbReference type="InterPro" id="IPR029064">
    <property type="entry name" value="Ribosomal_eL30-like_sf"/>
</dbReference>
<dbReference type="GO" id="GO:0006396">
    <property type="term" value="P:RNA processing"/>
    <property type="evidence" value="ECO:0007669"/>
    <property type="project" value="InterPro"/>
</dbReference>
<dbReference type="InterPro" id="IPR029026">
    <property type="entry name" value="tRNA_m1G_MTases_N"/>
</dbReference>
<proteinExistence type="inferred from homology"/>
<evidence type="ECO:0000259" key="4">
    <source>
        <dbReference type="SMART" id="SM00967"/>
    </source>
</evidence>
<comment type="similarity">
    <text evidence="1">Belongs to the class IV-like SAM-binding methyltransferase superfamily. RNA methyltransferase TrmH family.</text>
</comment>
<dbReference type="FunFam" id="3.40.1280.10:FF:000008">
    <property type="entry name" value="Group 3 RNA methyltransferase TrmH"/>
    <property type="match status" value="1"/>
</dbReference>
<dbReference type="RefSeq" id="WP_155307856.1">
    <property type="nucleotide sequence ID" value="NZ_AP021875.1"/>
</dbReference>
<dbReference type="PANTHER" id="PTHR46429:SF1">
    <property type="entry name" value="23S RRNA (GUANOSINE-2'-O-)-METHYLTRANSFERASE RLMB"/>
    <property type="match status" value="1"/>
</dbReference>
<dbReference type="OrthoDB" id="9785673at2"/>
<evidence type="ECO:0000313" key="6">
    <source>
        <dbReference type="Proteomes" id="UP000427769"/>
    </source>
</evidence>
<keyword evidence="6" id="KW-1185">Reference proteome</keyword>
<organism evidence="5 6">
    <name type="scientific">Desulfosarcina widdelii</name>
    <dbReference type="NCBI Taxonomy" id="947919"/>
    <lineage>
        <taxon>Bacteria</taxon>
        <taxon>Pseudomonadati</taxon>
        <taxon>Thermodesulfobacteriota</taxon>
        <taxon>Desulfobacteria</taxon>
        <taxon>Desulfobacterales</taxon>
        <taxon>Desulfosarcinaceae</taxon>
        <taxon>Desulfosarcina</taxon>
    </lineage>
</organism>
<dbReference type="InterPro" id="IPR013123">
    <property type="entry name" value="SpoU_subst-bd"/>
</dbReference>
<evidence type="ECO:0000256" key="3">
    <source>
        <dbReference type="ARBA" id="ARBA00022679"/>
    </source>
</evidence>
<dbReference type="CDD" id="cd18103">
    <property type="entry name" value="SpoU-like_RlmB"/>
    <property type="match status" value="1"/>
</dbReference>
<dbReference type="GO" id="GO:0005829">
    <property type="term" value="C:cytosol"/>
    <property type="evidence" value="ECO:0007669"/>
    <property type="project" value="TreeGrafter"/>
</dbReference>
<protein>
    <submittedName>
        <fullName evidence="5">23S rRNA (Guanosine(2251)-2'-O)-methyltransferase RlmB</fullName>
    </submittedName>
</protein>
<dbReference type="AlphaFoldDB" id="A0A5K7ZET3"/>
<dbReference type="InterPro" id="IPR001537">
    <property type="entry name" value="SpoU_MeTrfase"/>
</dbReference>
<dbReference type="SUPFAM" id="SSF75217">
    <property type="entry name" value="alpha/beta knot"/>
    <property type="match status" value="1"/>
</dbReference>
<dbReference type="EMBL" id="AP021875">
    <property type="protein sequence ID" value="BBO79315.1"/>
    <property type="molecule type" value="Genomic_DNA"/>
</dbReference>
<dbReference type="InterPro" id="IPR029028">
    <property type="entry name" value="Alpha/beta_knot_MTases"/>
</dbReference>
<dbReference type="InterPro" id="IPR004441">
    <property type="entry name" value="rRNA_MeTrfase_TrmH"/>
</dbReference>
<accession>A0A5K7ZET3</accession>
<evidence type="ECO:0000256" key="1">
    <source>
        <dbReference type="ARBA" id="ARBA00007228"/>
    </source>
</evidence>
<dbReference type="GO" id="GO:0032259">
    <property type="term" value="P:methylation"/>
    <property type="evidence" value="ECO:0007669"/>
    <property type="project" value="UniProtKB-KW"/>
</dbReference>
<dbReference type="Gene3D" id="3.40.1280.10">
    <property type="match status" value="1"/>
</dbReference>
<dbReference type="Pfam" id="PF00588">
    <property type="entry name" value="SpoU_methylase"/>
    <property type="match status" value="1"/>
</dbReference>
<dbReference type="SUPFAM" id="SSF55315">
    <property type="entry name" value="L30e-like"/>
    <property type="match status" value="1"/>
</dbReference>
<name>A0A5K7ZET3_9BACT</name>
<dbReference type="KEGG" id="dwd:DSCW_67320"/>
<dbReference type="Proteomes" id="UP000427769">
    <property type="component" value="Chromosome"/>
</dbReference>
<evidence type="ECO:0000256" key="2">
    <source>
        <dbReference type="ARBA" id="ARBA00022603"/>
    </source>
</evidence>
<reference evidence="5 6" key="1">
    <citation type="submission" date="2019-11" db="EMBL/GenBank/DDBJ databases">
        <title>Comparative genomics of hydrocarbon-degrading Desulfosarcina strains.</title>
        <authorList>
            <person name="Watanabe M."/>
            <person name="Kojima H."/>
            <person name="Fukui M."/>
        </authorList>
    </citation>
    <scope>NUCLEOTIDE SEQUENCE [LARGE SCALE GENOMIC DNA]</scope>
    <source>
        <strain evidence="5 6">PP31</strain>
    </source>
</reference>